<evidence type="ECO:0000313" key="2">
    <source>
        <dbReference type="EMBL" id="MDI7922374.1"/>
    </source>
</evidence>
<protein>
    <submittedName>
        <fullName evidence="2">NAD(P)-dependent oxidoreductase</fullName>
    </submittedName>
</protein>
<dbReference type="InterPro" id="IPR001509">
    <property type="entry name" value="Epimerase_deHydtase"/>
</dbReference>
<dbReference type="EMBL" id="JALDYZ010000004">
    <property type="protein sequence ID" value="MDI7922374.1"/>
    <property type="molecule type" value="Genomic_DNA"/>
</dbReference>
<accession>A0AAE3U0S6</accession>
<sequence>MNILITGNMGYVGPVVTAHLRSVFPDAHLVGVDSGWFAHCLSTSRRLPEVDLDEQWFTDVRDLTSADLEGIDAIVHLAAVSNDPMGNRFEGVTDAINFGASVRLAELAAEAGVKRFVFASSCSIYGVADDPRARCERDPVNPLTAYARSKIATEQALAQMADSRLVVTNLRFATACGMSKRLRLDLVLNDFVASALTTGAVLVLSDGTPWRPLIHVKDMARAIEWALIRDADENGEVLTINAGSDDWNFQVADLAHAVADTLGGVEVSINRDAQPDRRSYRVDFSMFKRLAPQHTPRETLDRAIQGLKTGLDEIGFSNPNFRASHFIRLKTLTEGLSTQALTEDLRWRSRSALATETGA</sequence>
<dbReference type="RefSeq" id="WP_311786675.1">
    <property type="nucleotide sequence ID" value="NZ_JALDYY010000005.1"/>
</dbReference>
<dbReference type="InterPro" id="IPR036291">
    <property type="entry name" value="NAD(P)-bd_dom_sf"/>
</dbReference>
<dbReference type="InterPro" id="IPR050177">
    <property type="entry name" value="Lipid_A_modif_metabolic_enz"/>
</dbReference>
<evidence type="ECO:0000313" key="3">
    <source>
        <dbReference type="Proteomes" id="UP001161580"/>
    </source>
</evidence>
<gene>
    <name evidence="2" type="ORF">MRS75_09785</name>
</gene>
<comment type="caution">
    <text evidence="2">The sequence shown here is derived from an EMBL/GenBank/DDBJ whole genome shotgun (WGS) entry which is preliminary data.</text>
</comment>
<keyword evidence="3" id="KW-1185">Reference proteome</keyword>
<evidence type="ECO:0000259" key="1">
    <source>
        <dbReference type="Pfam" id="PF01370"/>
    </source>
</evidence>
<feature type="domain" description="NAD-dependent epimerase/dehydratase" evidence="1">
    <location>
        <begin position="3"/>
        <end position="238"/>
    </location>
</feature>
<dbReference type="PANTHER" id="PTHR43245">
    <property type="entry name" value="BIFUNCTIONAL POLYMYXIN RESISTANCE PROTEIN ARNA"/>
    <property type="match status" value="1"/>
</dbReference>
<dbReference type="AlphaFoldDB" id="A0AAE3U0S6"/>
<name>A0AAE3U0S6_9HYPH</name>
<dbReference type="Gene3D" id="3.40.50.720">
    <property type="entry name" value="NAD(P)-binding Rossmann-like Domain"/>
    <property type="match status" value="1"/>
</dbReference>
<proteinExistence type="predicted"/>
<dbReference type="Proteomes" id="UP001161580">
    <property type="component" value="Unassembled WGS sequence"/>
</dbReference>
<dbReference type="SUPFAM" id="SSF51735">
    <property type="entry name" value="NAD(P)-binding Rossmann-fold domains"/>
    <property type="match status" value="1"/>
</dbReference>
<organism evidence="2 3">
    <name type="scientific">Ferirhizobium litorale</name>
    <dbReference type="NCBI Taxonomy" id="2927786"/>
    <lineage>
        <taxon>Bacteria</taxon>
        <taxon>Pseudomonadati</taxon>
        <taxon>Pseudomonadota</taxon>
        <taxon>Alphaproteobacteria</taxon>
        <taxon>Hyphomicrobiales</taxon>
        <taxon>Rhizobiaceae</taxon>
        <taxon>Ferirhizobium</taxon>
    </lineage>
</organism>
<dbReference type="PANTHER" id="PTHR43245:SF23">
    <property type="entry name" value="NAD(P)-BINDING DOMAIN-CONTAINING PROTEIN"/>
    <property type="match status" value="1"/>
</dbReference>
<dbReference type="Pfam" id="PF01370">
    <property type="entry name" value="Epimerase"/>
    <property type="match status" value="1"/>
</dbReference>
<reference evidence="2" key="1">
    <citation type="submission" date="2022-03" db="EMBL/GenBank/DDBJ databases">
        <title>Fererhizobium litorale gen. nov., sp. nov., isolated from sandy sediments of the Sea of Japan seashore.</title>
        <authorList>
            <person name="Romanenko L."/>
            <person name="Kurilenko V."/>
            <person name="Otstavnykh N."/>
            <person name="Svetashev V."/>
            <person name="Tekutyeva L."/>
            <person name="Isaeva M."/>
            <person name="Mikhailov V."/>
        </authorList>
    </citation>
    <scope>NUCLEOTIDE SEQUENCE</scope>
    <source>
        <strain evidence="2">KMM 9576</strain>
    </source>
</reference>
<dbReference type="CDD" id="cd08946">
    <property type="entry name" value="SDR_e"/>
    <property type="match status" value="1"/>
</dbReference>